<gene>
    <name evidence="4" type="ORF">M595_1853</name>
</gene>
<dbReference type="Gene3D" id="3.40.50.2000">
    <property type="entry name" value="Glycogen Phosphorylase B"/>
    <property type="match status" value="2"/>
</dbReference>
<dbReference type="OrthoDB" id="9795068at2"/>
<dbReference type="GO" id="GO:0009103">
    <property type="term" value="P:lipopolysaccharide biosynthetic process"/>
    <property type="evidence" value="ECO:0007669"/>
    <property type="project" value="TreeGrafter"/>
</dbReference>
<dbReference type="Pfam" id="PF00534">
    <property type="entry name" value="Glycos_transf_1"/>
    <property type="match status" value="1"/>
</dbReference>
<evidence type="ECO:0000259" key="3">
    <source>
        <dbReference type="Pfam" id="PF13439"/>
    </source>
</evidence>
<name>U7QP64_9CYAN</name>
<comment type="caution">
    <text evidence="4">The sequence shown here is derived from an EMBL/GenBank/DDBJ whole genome shotgun (WGS) entry which is preliminary data.</text>
</comment>
<dbReference type="PANTHER" id="PTHR46401:SF2">
    <property type="entry name" value="GLYCOSYLTRANSFERASE WBBK-RELATED"/>
    <property type="match status" value="1"/>
</dbReference>
<keyword evidence="1 4" id="KW-0808">Transferase</keyword>
<feature type="domain" description="Glycosyltransferase subfamily 4-like N-terminal" evidence="3">
    <location>
        <begin position="33"/>
        <end position="223"/>
    </location>
</feature>
<evidence type="ECO:0000313" key="4">
    <source>
        <dbReference type="EMBL" id="ERT08196.1"/>
    </source>
</evidence>
<dbReference type="AlphaFoldDB" id="U7QP64"/>
<dbReference type="Proteomes" id="UP000017127">
    <property type="component" value="Unassembled WGS sequence"/>
</dbReference>
<dbReference type="InterPro" id="IPR001296">
    <property type="entry name" value="Glyco_trans_1"/>
</dbReference>
<feature type="domain" description="Glycosyl transferase family 1" evidence="2">
    <location>
        <begin position="230"/>
        <end position="396"/>
    </location>
</feature>
<dbReference type="SUPFAM" id="SSF53756">
    <property type="entry name" value="UDP-Glycosyltransferase/glycogen phosphorylase"/>
    <property type="match status" value="1"/>
</dbReference>
<evidence type="ECO:0000259" key="2">
    <source>
        <dbReference type="Pfam" id="PF00534"/>
    </source>
</evidence>
<evidence type="ECO:0000313" key="5">
    <source>
        <dbReference type="Proteomes" id="UP000017127"/>
    </source>
</evidence>
<sequence>MKKTTTGKAFQSDSVINICIVTPHYPTRHLVNSGIANHFYELANGLSQLGHQVHVLFVTDKNLTEDDILVEVSENQKVKIYLHPISIKLPNWIETGFKGRWAQILILKKLGTILHTKKVLSQLVKKHNIDVIETTSYDFLCLAYLFKRNRPLIVTRVSTTLKQINRDHYEFVSRAIKIASALEGLMIRLSDRLTTHTLAHRDEVCNDFKINQDRFKIIPHGIQLPEKITFEKSYQPLKKINVLYVGRFEYRKGIDVLLEAIPLVLEKMNKIYFTLVGQDKDYNYQQNFQNKWGKKFNDCVNFIGTVNSENLHHMYQECDLFVAASRYESFGLIYVEAMSYGKPVIGCKTGGIPEVIEEKVTGLLAQPGDSKDLAEKILKLAGDADLRHQMGQQGRLRVERLFSREQMAKQTIKNYSVILP</sequence>
<dbReference type="CDD" id="cd03801">
    <property type="entry name" value="GT4_PimA-like"/>
    <property type="match status" value="1"/>
</dbReference>
<evidence type="ECO:0000256" key="1">
    <source>
        <dbReference type="ARBA" id="ARBA00022679"/>
    </source>
</evidence>
<keyword evidence="5" id="KW-1185">Reference proteome</keyword>
<dbReference type="GO" id="GO:0016757">
    <property type="term" value="F:glycosyltransferase activity"/>
    <property type="evidence" value="ECO:0007669"/>
    <property type="project" value="InterPro"/>
</dbReference>
<dbReference type="EMBL" id="AUZM01000013">
    <property type="protein sequence ID" value="ERT08196.1"/>
    <property type="molecule type" value="Genomic_DNA"/>
</dbReference>
<accession>U7QP64</accession>
<organism evidence="4 5">
    <name type="scientific">Lyngbya aestuarii BL J</name>
    <dbReference type="NCBI Taxonomy" id="1348334"/>
    <lineage>
        <taxon>Bacteria</taxon>
        <taxon>Bacillati</taxon>
        <taxon>Cyanobacteriota</taxon>
        <taxon>Cyanophyceae</taxon>
        <taxon>Oscillatoriophycideae</taxon>
        <taxon>Oscillatoriales</taxon>
        <taxon>Microcoleaceae</taxon>
        <taxon>Lyngbya</taxon>
    </lineage>
</organism>
<proteinExistence type="predicted"/>
<dbReference type="PANTHER" id="PTHR46401">
    <property type="entry name" value="GLYCOSYLTRANSFERASE WBBK-RELATED"/>
    <property type="match status" value="1"/>
</dbReference>
<protein>
    <submittedName>
        <fullName evidence="4">Glycosyl transferases group 1 family protein</fullName>
    </submittedName>
</protein>
<dbReference type="RefSeq" id="WP_023065622.1">
    <property type="nucleotide sequence ID" value="NZ_AUZM01000013.1"/>
</dbReference>
<dbReference type="InterPro" id="IPR028098">
    <property type="entry name" value="Glyco_trans_4-like_N"/>
</dbReference>
<dbReference type="Pfam" id="PF13439">
    <property type="entry name" value="Glyco_transf_4"/>
    <property type="match status" value="1"/>
</dbReference>
<reference evidence="4 5" key="1">
    <citation type="journal article" date="2013" name="Front. Microbiol.">
        <title>Comparative genomic analyses of the cyanobacterium, Lyngbya aestuarii BL J, a powerful hydrogen producer.</title>
        <authorList>
            <person name="Kothari A."/>
            <person name="Vaughn M."/>
            <person name="Garcia-Pichel F."/>
        </authorList>
    </citation>
    <scope>NUCLEOTIDE SEQUENCE [LARGE SCALE GENOMIC DNA]</scope>
    <source>
        <strain evidence="4 5">BL J</strain>
    </source>
</reference>